<dbReference type="InterPro" id="IPR036691">
    <property type="entry name" value="Endo/exonu/phosph_ase_sf"/>
</dbReference>
<feature type="region of interest" description="Disordered" evidence="1">
    <location>
        <begin position="211"/>
        <end position="246"/>
    </location>
</feature>
<dbReference type="InterPro" id="IPR050410">
    <property type="entry name" value="CCR4/nocturin_mRNA_transcr"/>
</dbReference>
<evidence type="ECO:0000313" key="2">
    <source>
        <dbReference type="EMBL" id="ADF47416.1"/>
    </source>
</evidence>
<dbReference type="PANTHER" id="PTHR12121">
    <property type="entry name" value="CARBON CATABOLITE REPRESSOR PROTEIN 4"/>
    <property type="match status" value="1"/>
</dbReference>
<evidence type="ECO:0000256" key="1">
    <source>
        <dbReference type="SAM" id="MobiDB-lite"/>
    </source>
</evidence>
<accession>D5JG46</accession>
<protein>
    <submittedName>
        <fullName evidence="2">CCR4-NOT transcription complex subunit 6</fullName>
    </submittedName>
</protein>
<dbReference type="GO" id="GO:0000175">
    <property type="term" value="F:3'-5'-RNA exonuclease activity"/>
    <property type="evidence" value="ECO:0007669"/>
    <property type="project" value="TreeGrafter"/>
</dbReference>
<proteinExistence type="evidence at transcript level"/>
<dbReference type="AlphaFoldDB" id="D5JG46"/>
<dbReference type="EMBL" id="GU305868">
    <property type="protein sequence ID" value="ADF47416.1"/>
    <property type="molecule type" value="mRNA"/>
</dbReference>
<sequence length="268" mass="30939">MNKRKLCVSTGHIHWDPEYSDVKLIQTLFWSSELWNYIRNYYKSGNMSHLNPSDMPVILCGDFNSLPQSGVVDYLIKGEVERSHVDFRDFGDKYLFNEWSAIQEEFVENDVLKHRFNFDRAYKDEHESGLKWTNYTYDFRGIIDYIFFSKEHLNLLGNLKQIPESWFEQQKIVGAPHVHFNSDHFSLLVELELKNQSSPGAITQNFSSISQQPNSAINSNSTNSSSNINTNNNLRQNCNPLNNSPNNLSAAITTTAYPSYRGQSTWSS</sequence>
<reference evidence="2" key="1">
    <citation type="journal article" date="2010" name="Dev. Biol.">
        <title>Different requirements for conserved post-transcriptional regulators in planarian regeneration and stem cell maintenance.</title>
        <authorList>
            <person name="Rouhana L."/>
            <person name="Shibata N."/>
            <person name="Nishimura O."/>
            <person name="Agata K."/>
        </authorList>
    </citation>
    <scope>NUCLEOTIDE SEQUENCE</scope>
</reference>
<dbReference type="SUPFAM" id="SSF56219">
    <property type="entry name" value="DNase I-like"/>
    <property type="match status" value="1"/>
</dbReference>
<name>D5JG46_DUGJA</name>
<dbReference type="PANTHER" id="PTHR12121:SF100">
    <property type="entry name" value="POLY(A)-SPECIFIC RIBONUCLEASE"/>
    <property type="match status" value="1"/>
</dbReference>
<dbReference type="Gene3D" id="3.60.10.10">
    <property type="entry name" value="Endonuclease/exonuclease/phosphatase"/>
    <property type="match status" value="1"/>
</dbReference>
<feature type="compositionally biased region" description="Low complexity" evidence="1">
    <location>
        <begin position="213"/>
        <end position="246"/>
    </location>
</feature>
<organism evidence="2">
    <name type="scientific">Dugesia japonica</name>
    <name type="common">Planarian</name>
    <dbReference type="NCBI Taxonomy" id="6161"/>
    <lineage>
        <taxon>Eukaryota</taxon>
        <taxon>Metazoa</taxon>
        <taxon>Spiralia</taxon>
        <taxon>Lophotrochozoa</taxon>
        <taxon>Platyhelminthes</taxon>
        <taxon>Rhabditophora</taxon>
        <taxon>Seriata</taxon>
        <taxon>Tricladida</taxon>
        <taxon>Continenticola</taxon>
        <taxon>Geoplanoidea</taxon>
        <taxon>Dugesiidae</taxon>
        <taxon>Dugesia</taxon>
    </lineage>
</organism>
<gene>
    <name evidence="2" type="primary">CNOT-6</name>
</gene>